<dbReference type="RefSeq" id="WP_196765949.1">
    <property type="nucleotide sequence ID" value="NZ_FLLR01000043.1"/>
</dbReference>
<gene>
    <name evidence="1" type="ORF">ANAPHAGO_00888</name>
</gene>
<dbReference type="Proteomes" id="UP000055047">
    <property type="component" value="Unassembled WGS sequence"/>
</dbReference>
<evidence type="ECO:0000313" key="1">
    <source>
        <dbReference type="EMBL" id="CEH11099.1"/>
    </source>
</evidence>
<proteinExistence type="predicted"/>
<organism evidence="1 2">
    <name type="scientific">Anaplasma phagocytophilum</name>
    <name type="common">Ehrlichia phagocytophila</name>
    <dbReference type="NCBI Taxonomy" id="948"/>
    <lineage>
        <taxon>Bacteria</taxon>
        <taxon>Pseudomonadati</taxon>
        <taxon>Pseudomonadota</taxon>
        <taxon>Alphaproteobacteria</taxon>
        <taxon>Rickettsiales</taxon>
        <taxon>Anaplasmataceae</taxon>
        <taxon>Anaplasma</taxon>
        <taxon>phagocytophilum group</taxon>
    </lineage>
</organism>
<reference evidence="1 2" key="1">
    <citation type="submission" date="2014-09" db="EMBL/GenBank/DDBJ databases">
        <authorList>
            <person name="Loux Valentin"/>
            <person name="Dugat Thibaut"/>
        </authorList>
    </citation>
    <scope>NUCLEOTIDE SEQUENCE [LARGE SCALE GENOMIC DNA]</scope>
    <source>
        <strain evidence="1 2">BOV-10_179</strain>
    </source>
</reference>
<accession>A0A098GJD0</accession>
<dbReference type="EMBL" id="CCXQ01000066">
    <property type="protein sequence ID" value="CEH11099.1"/>
    <property type="molecule type" value="Genomic_DNA"/>
</dbReference>
<sequence length="55" mass="6099">MHGDILYLQLVLVVKLPNVEVVGANCNICALHAESITLLSKVEGFSQTNFRKICR</sequence>
<dbReference type="AlphaFoldDB" id="A0A098GJD0"/>
<evidence type="ECO:0000313" key="2">
    <source>
        <dbReference type="Proteomes" id="UP000055047"/>
    </source>
</evidence>
<protein>
    <submittedName>
        <fullName evidence="1">Uncharacterized protein</fullName>
    </submittedName>
</protein>
<name>A0A098GJD0_ANAPH</name>